<reference evidence="1" key="1">
    <citation type="submission" date="2014-11" db="EMBL/GenBank/DDBJ databases">
        <authorList>
            <person name="Amaro Gonzalez C."/>
        </authorList>
    </citation>
    <scope>NUCLEOTIDE SEQUENCE</scope>
</reference>
<reference evidence="1" key="2">
    <citation type="journal article" date="2015" name="Fish Shellfish Immunol.">
        <title>Early steps in the European eel (Anguilla anguilla)-Vibrio vulnificus interaction in the gills: Role of the RtxA13 toxin.</title>
        <authorList>
            <person name="Callol A."/>
            <person name="Pajuelo D."/>
            <person name="Ebbesson L."/>
            <person name="Teles M."/>
            <person name="MacKenzie S."/>
            <person name="Amaro C."/>
        </authorList>
    </citation>
    <scope>NUCLEOTIDE SEQUENCE</scope>
</reference>
<name>A0A0E9XCN2_ANGAN</name>
<organism evidence="1">
    <name type="scientific">Anguilla anguilla</name>
    <name type="common">European freshwater eel</name>
    <name type="synonym">Muraena anguilla</name>
    <dbReference type="NCBI Taxonomy" id="7936"/>
    <lineage>
        <taxon>Eukaryota</taxon>
        <taxon>Metazoa</taxon>
        <taxon>Chordata</taxon>
        <taxon>Craniata</taxon>
        <taxon>Vertebrata</taxon>
        <taxon>Euteleostomi</taxon>
        <taxon>Actinopterygii</taxon>
        <taxon>Neopterygii</taxon>
        <taxon>Teleostei</taxon>
        <taxon>Anguilliformes</taxon>
        <taxon>Anguillidae</taxon>
        <taxon>Anguilla</taxon>
    </lineage>
</organism>
<evidence type="ECO:0000313" key="1">
    <source>
        <dbReference type="EMBL" id="JAI00212.1"/>
    </source>
</evidence>
<dbReference type="EMBL" id="GBXM01008366">
    <property type="protein sequence ID" value="JAI00212.1"/>
    <property type="molecule type" value="Transcribed_RNA"/>
</dbReference>
<accession>A0A0E9XCN2</accession>
<proteinExistence type="predicted"/>
<protein>
    <submittedName>
        <fullName evidence="1">Uncharacterized protein</fullName>
    </submittedName>
</protein>
<sequence>MLFRFLICLGFVLIFFLQTVNYILFRLGN</sequence>
<dbReference type="AlphaFoldDB" id="A0A0E9XCN2"/>